<feature type="non-terminal residue" evidence="1">
    <location>
        <position position="229"/>
    </location>
</feature>
<dbReference type="AlphaFoldDB" id="A0A382ENM3"/>
<accession>A0A382ENM3</accession>
<protein>
    <submittedName>
        <fullName evidence="1">Uncharacterized protein</fullName>
    </submittedName>
</protein>
<reference evidence="1" key="1">
    <citation type="submission" date="2018-05" db="EMBL/GenBank/DDBJ databases">
        <authorList>
            <person name="Lanie J.A."/>
            <person name="Ng W.-L."/>
            <person name="Kazmierczak K.M."/>
            <person name="Andrzejewski T.M."/>
            <person name="Davidsen T.M."/>
            <person name="Wayne K.J."/>
            <person name="Tettelin H."/>
            <person name="Glass J.I."/>
            <person name="Rusch D."/>
            <person name="Podicherti R."/>
            <person name="Tsui H.-C.T."/>
            <person name="Winkler M.E."/>
        </authorList>
    </citation>
    <scope>NUCLEOTIDE SEQUENCE</scope>
</reference>
<name>A0A382ENM3_9ZZZZ</name>
<proteinExistence type="predicted"/>
<evidence type="ECO:0000313" key="1">
    <source>
        <dbReference type="EMBL" id="SVB51457.1"/>
    </source>
</evidence>
<organism evidence="1">
    <name type="scientific">marine metagenome</name>
    <dbReference type="NCBI Taxonomy" id="408172"/>
    <lineage>
        <taxon>unclassified sequences</taxon>
        <taxon>metagenomes</taxon>
        <taxon>ecological metagenomes</taxon>
    </lineage>
</organism>
<gene>
    <name evidence="1" type="ORF">METZ01_LOCUS204311</name>
</gene>
<dbReference type="EMBL" id="UINC01045105">
    <property type="protein sequence ID" value="SVB51457.1"/>
    <property type="molecule type" value="Genomic_DNA"/>
</dbReference>
<sequence>MATLSTYITDKAENFSTQEGNIETGRVYFYTPATTSNHYEDFYWCAPGAGTARIEIWGSQGSGAQMCCCGNGIAGNPSAYVVKTIDVTGTSWVCGKTGLSCGNGGTLCYRGIGTGACFCYSGTTQSGCLCAQPGDGGRSWCSPSHSPYCCWSTITGSCPNAFPNGFTGQHGHIGCSGSCDATQSAWGTGCGVTCNTIGTPACAYASESPVAGKDCLVNGGFSCSSFFTC</sequence>